<dbReference type="GO" id="GO:0000978">
    <property type="term" value="F:RNA polymerase II cis-regulatory region sequence-specific DNA binding"/>
    <property type="evidence" value="ECO:0007669"/>
    <property type="project" value="TreeGrafter"/>
</dbReference>
<dbReference type="PANTHER" id="PTHR12619:SF5">
    <property type="entry name" value="TRANSCRIPTION FACTOR RFX4"/>
    <property type="match status" value="1"/>
</dbReference>
<protein>
    <submittedName>
        <fullName evidence="3">RFX-like DNA-binding protein RFX1</fullName>
    </submittedName>
</protein>
<gene>
    <name evidence="3" type="ORF">AO440_000370</name>
</gene>
<dbReference type="VEuPathDB" id="FungiDB:CAGL0B04895g"/>
<accession>A0A0W0D0L7</accession>
<name>A0A0W0D0L7_CANGB</name>
<reference evidence="3 4" key="1">
    <citation type="submission" date="2015-10" db="EMBL/GenBank/DDBJ databases">
        <title>Draft genomes sequences of Candida glabrata isolates 1A, 1B, 2A, 2B, 3A and 3B.</title>
        <authorList>
            <person name="Haavelsrud O.E."/>
            <person name="Gaustad P."/>
        </authorList>
    </citation>
    <scope>NUCLEOTIDE SEQUENCE [LARGE SCALE GENOMIC DNA]</scope>
    <source>
        <strain evidence="3">910700640</strain>
    </source>
</reference>
<organism evidence="3 4">
    <name type="scientific">Candida glabrata</name>
    <name type="common">Yeast</name>
    <name type="synonym">Torulopsis glabrata</name>
    <dbReference type="NCBI Taxonomy" id="5478"/>
    <lineage>
        <taxon>Eukaryota</taxon>
        <taxon>Fungi</taxon>
        <taxon>Dikarya</taxon>
        <taxon>Ascomycota</taxon>
        <taxon>Saccharomycotina</taxon>
        <taxon>Saccharomycetes</taxon>
        <taxon>Saccharomycetales</taxon>
        <taxon>Saccharomycetaceae</taxon>
        <taxon>Nakaseomyces</taxon>
    </lineage>
</organism>
<evidence type="ECO:0000313" key="3">
    <source>
        <dbReference type="EMBL" id="KTB03520.1"/>
    </source>
</evidence>
<dbReference type="Proteomes" id="UP000054886">
    <property type="component" value="Unassembled WGS sequence"/>
</dbReference>
<dbReference type="EMBL" id="LLZZ01000119">
    <property type="protein sequence ID" value="KTB03520.1"/>
    <property type="molecule type" value="Genomic_DNA"/>
</dbReference>
<dbReference type="VEuPathDB" id="FungiDB:B1J91_B04895g"/>
<dbReference type="GO" id="GO:0000981">
    <property type="term" value="F:DNA-binding transcription factor activity, RNA polymerase II-specific"/>
    <property type="evidence" value="ECO:0007669"/>
    <property type="project" value="TreeGrafter"/>
</dbReference>
<dbReference type="VEuPathDB" id="FungiDB:GVI51_B04807"/>
<sequence>MFQFTPSSTPHSGSFYSVTQNHVRQNNANVNHINYNNSNFHPITNSNANTNTAPRSFNSYLGIPTLLNSGTNLLTDYHSQHLLKTSIRNIRNRDSKSYATPKSIALSLKDLPLEHYAKIVHETEKRSEELDPTLHSKSVIQATEHSREREKQVFALIWLLQNCSNSDPNSFVPRGLIFEQYSIACRQFDLKPLSQATLGKLIRTIFSNLKTRRLGMRGQSKYHYCGLRLLKIVTPAQQENNIIETKSLIGNSLDSESGELSVANNKLSTKLVCSSNVDDPLNAVKEKNINISKIRKLRQACLLYCDNSFVNEENSILLYETAFPAIFDIISADVFDKEETKLLERFEPLYKNYCNLFINNFRLMKIENLVVIYQMTDLCRDYHFDINTFLNLLTNNSSVKRWTNIVDTIMFTNILKWIMKFFRLNGLDAEKNEELKIFCVFYEKLKTHFFSCEKNDDLIISHKQMIFSNFFMITDTILRKFKFLSYVQENLGYHQTEMQQDWNQCIDLKTVIPFIEPQSILDPTFKSALLNRLERQVKFIVDPKFSLSSLISSLGQTVHTSMKEYYGNPEVLKAIQHLVHSYFDVISGDLCLKCPRNLQLWTALIQVITLSIKICNQMNYMVHENCK</sequence>
<dbReference type="PhylomeDB" id="A0A0W0D0L7"/>
<dbReference type="InterPro" id="IPR039779">
    <property type="entry name" value="RFX-like"/>
</dbReference>
<dbReference type="Gene3D" id="1.10.10.10">
    <property type="entry name" value="Winged helix-like DNA-binding domain superfamily/Winged helix DNA-binding domain"/>
    <property type="match status" value="1"/>
</dbReference>
<dbReference type="OrthoDB" id="10056949at2759"/>
<feature type="domain" description="RFX-type winged-helix" evidence="2">
    <location>
        <begin position="155"/>
        <end position="231"/>
    </location>
</feature>
<evidence type="ECO:0000259" key="2">
    <source>
        <dbReference type="PROSITE" id="PS51526"/>
    </source>
</evidence>
<evidence type="ECO:0000256" key="1">
    <source>
        <dbReference type="ARBA" id="ARBA00023125"/>
    </source>
</evidence>
<keyword evidence="1 3" id="KW-0238">DNA-binding</keyword>
<dbReference type="InterPro" id="IPR003150">
    <property type="entry name" value="DNA-bd_RFX"/>
</dbReference>
<dbReference type="InterPro" id="IPR036390">
    <property type="entry name" value="WH_DNA-bd_sf"/>
</dbReference>
<dbReference type="PANTHER" id="PTHR12619">
    <property type="entry name" value="RFX TRANSCRIPTION FACTOR FAMILY"/>
    <property type="match status" value="1"/>
</dbReference>
<dbReference type="InterPro" id="IPR036388">
    <property type="entry name" value="WH-like_DNA-bd_sf"/>
</dbReference>
<dbReference type="AlphaFoldDB" id="A0A0W0D0L7"/>
<dbReference type="PROSITE" id="PS51526">
    <property type="entry name" value="RFX_DBD"/>
    <property type="match status" value="1"/>
</dbReference>
<dbReference type="VEuPathDB" id="FungiDB:GWK60_B04741"/>
<proteinExistence type="predicted"/>
<comment type="caution">
    <text evidence="3">The sequence shown here is derived from an EMBL/GenBank/DDBJ whole genome shotgun (WGS) entry which is preliminary data.</text>
</comment>
<dbReference type="SUPFAM" id="SSF46785">
    <property type="entry name" value="Winged helix' DNA-binding domain"/>
    <property type="match status" value="1"/>
</dbReference>
<dbReference type="Pfam" id="PF02257">
    <property type="entry name" value="RFX_DNA_binding"/>
    <property type="match status" value="1"/>
</dbReference>
<evidence type="ECO:0000313" key="4">
    <source>
        <dbReference type="Proteomes" id="UP000054886"/>
    </source>
</evidence>